<evidence type="ECO:0000313" key="2">
    <source>
        <dbReference type="EMBL" id="GAB1226075.1"/>
    </source>
</evidence>
<dbReference type="Pfam" id="PF01833">
    <property type="entry name" value="TIG"/>
    <property type="match status" value="1"/>
</dbReference>
<sequence length="193" mass="21645">MIVETFVDGHYEQFQLTEKVETIDEIAQLISYNKRVPKETICFVYNGDVVDPLLSLNDLSLKETSKLRYFISHSTLEINDIHPQEGYTSGGTHVTLQGNFPESNGRYIVKFGTLEVVGQYIDTNTIIAITPPHSPGPVSVFIKLNQNGRFIEGKTLFSYVNHVIGSKEIEVQCLDKMSHQMTSQRFASGSNGL</sequence>
<name>A0ABQ0DT83_9EUKA</name>
<keyword evidence="3" id="KW-1185">Reference proteome</keyword>
<evidence type="ECO:0000313" key="3">
    <source>
        <dbReference type="Proteomes" id="UP001628156"/>
    </source>
</evidence>
<dbReference type="InterPro" id="IPR014756">
    <property type="entry name" value="Ig_E-set"/>
</dbReference>
<protein>
    <recommendedName>
        <fullName evidence="1">IPT/TIG domain-containing protein</fullName>
    </recommendedName>
</protein>
<dbReference type="InterPro" id="IPR013783">
    <property type="entry name" value="Ig-like_fold"/>
</dbReference>
<dbReference type="SMART" id="SM00429">
    <property type="entry name" value="IPT"/>
    <property type="match status" value="1"/>
</dbReference>
<feature type="domain" description="IPT/TIG" evidence="1">
    <location>
        <begin position="75"/>
        <end position="160"/>
    </location>
</feature>
<organism evidence="2 3">
    <name type="scientific">Entamoeba nuttalli</name>
    <dbReference type="NCBI Taxonomy" id="412467"/>
    <lineage>
        <taxon>Eukaryota</taxon>
        <taxon>Amoebozoa</taxon>
        <taxon>Evosea</taxon>
        <taxon>Archamoebae</taxon>
        <taxon>Mastigamoebida</taxon>
        <taxon>Entamoebidae</taxon>
        <taxon>Entamoeba</taxon>
    </lineage>
</organism>
<dbReference type="Proteomes" id="UP001628156">
    <property type="component" value="Unassembled WGS sequence"/>
</dbReference>
<evidence type="ECO:0000259" key="1">
    <source>
        <dbReference type="SMART" id="SM00429"/>
    </source>
</evidence>
<reference evidence="2 3" key="1">
    <citation type="journal article" date="2019" name="PLoS Negl. Trop. Dis.">
        <title>Whole genome sequencing of Entamoeba nuttalli reveals mammalian host-related molecular signatures and a novel octapeptide-repeat surface protein.</title>
        <authorList>
            <person name="Tanaka M."/>
            <person name="Makiuchi T."/>
            <person name="Komiyama T."/>
            <person name="Shiina T."/>
            <person name="Osaki K."/>
            <person name="Tachibana H."/>
        </authorList>
    </citation>
    <scope>NUCLEOTIDE SEQUENCE [LARGE SCALE GENOMIC DNA]</scope>
    <source>
        <strain evidence="2 3">P19-061405</strain>
    </source>
</reference>
<dbReference type="EMBL" id="BAAFRS010000274">
    <property type="protein sequence ID" value="GAB1226075.1"/>
    <property type="molecule type" value="Genomic_DNA"/>
</dbReference>
<comment type="caution">
    <text evidence="2">The sequence shown here is derived from an EMBL/GenBank/DDBJ whole genome shotgun (WGS) entry which is preliminary data.</text>
</comment>
<proteinExistence type="predicted"/>
<accession>A0ABQ0DT83</accession>
<dbReference type="SUPFAM" id="SSF81296">
    <property type="entry name" value="E set domains"/>
    <property type="match status" value="1"/>
</dbReference>
<gene>
    <name evidence="2" type="ORF">ENUP19_0274G0067</name>
</gene>
<dbReference type="InterPro" id="IPR002909">
    <property type="entry name" value="IPT_dom"/>
</dbReference>
<dbReference type="Gene3D" id="2.60.40.10">
    <property type="entry name" value="Immunoglobulins"/>
    <property type="match status" value="1"/>
</dbReference>